<evidence type="ECO:0000313" key="1">
    <source>
        <dbReference type="EMBL" id="SVE11186.1"/>
    </source>
</evidence>
<dbReference type="EMBL" id="UINC01194883">
    <property type="protein sequence ID" value="SVE11186.1"/>
    <property type="molecule type" value="Genomic_DNA"/>
</dbReference>
<gene>
    <name evidence="1" type="ORF">METZ01_LOCUS464040</name>
</gene>
<sequence>MIDSMEEELNALWLEVETLTGTKYLKRKIPPDVSDHFSDETNQAIRNLKDLDQRINNRRDVRLLSRMQQELRDDGEMSPEMYLWWVNRY</sequence>
<proteinExistence type="predicted"/>
<protein>
    <submittedName>
        <fullName evidence="1">Uncharacterized protein</fullName>
    </submittedName>
</protein>
<reference evidence="1" key="1">
    <citation type="submission" date="2018-05" db="EMBL/GenBank/DDBJ databases">
        <authorList>
            <person name="Lanie J.A."/>
            <person name="Ng W.-L."/>
            <person name="Kazmierczak K.M."/>
            <person name="Andrzejewski T.M."/>
            <person name="Davidsen T.M."/>
            <person name="Wayne K.J."/>
            <person name="Tettelin H."/>
            <person name="Glass J.I."/>
            <person name="Rusch D."/>
            <person name="Podicherti R."/>
            <person name="Tsui H.-C.T."/>
            <person name="Winkler M.E."/>
        </authorList>
    </citation>
    <scope>NUCLEOTIDE SEQUENCE</scope>
</reference>
<dbReference type="AlphaFoldDB" id="A0A383ATC2"/>
<name>A0A383ATC2_9ZZZZ</name>
<accession>A0A383ATC2</accession>
<organism evidence="1">
    <name type="scientific">marine metagenome</name>
    <dbReference type="NCBI Taxonomy" id="408172"/>
    <lineage>
        <taxon>unclassified sequences</taxon>
        <taxon>metagenomes</taxon>
        <taxon>ecological metagenomes</taxon>
    </lineage>
</organism>